<dbReference type="Gene3D" id="1.10.760.10">
    <property type="entry name" value="Cytochrome c-like domain"/>
    <property type="match status" value="1"/>
</dbReference>
<dbReference type="GO" id="GO:0046872">
    <property type="term" value="F:metal ion binding"/>
    <property type="evidence" value="ECO:0007669"/>
    <property type="project" value="UniProtKB-KW"/>
</dbReference>
<evidence type="ECO:0000256" key="5">
    <source>
        <dbReference type="SAM" id="MobiDB-lite"/>
    </source>
</evidence>
<evidence type="ECO:0000256" key="3">
    <source>
        <dbReference type="ARBA" id="ARBA00023004"/>
    </source>
</evidence>
<evidence type="ECO:0000313" key="7">
    <source>
        <dbReference type="EMBL" id="SPP96883.1"/>
    </source>
</evidence>
<dbReference type="PROSITE" id="PS51007">
    <property type="entry name" value="CYTC"/>
    <property type="match status" value="1"/>
</dbReference>
<protein>
    <submittedName>
        <fullName evidence="7">Cytochrome c (Modular protein)</fullName>
    </submittedName>
</protein>
<sequence length="209" mass="22434">MKRACRHSQSAPPPALVGKGRREGVSTRESPREERTLTRRCAATSSASERGQRSARRSHSPLPRVANAALVVASLAFCSPSKADDLVPYTIIGDGIPASLTGSSGDAARGRALVLARTTTCILCHSGPFPETRFQGDLAPDLSGAGNRWSVSQLRLRLVDASRFNPDTIMPSYYRNDGFVRVGRNFAGKPILSAAEIEDIVAFLATLRD</sequence>
<gene>
    <name evidence="7" type="ORF">BRAD3257_5958</name>
</gene>
<reference evidence="7 8" key="1">
    <citation type="submission" date="2018-03" db="EMBL/GenBank/DDBJ databases">
        <authorList>
            <person name="Gully D."/>
        </authorList>
    </citation>
    <scope>NUCLEOTIDE SEQUENCE [LARGE SCALE GENOMIC DNA]</scope>
    <source>
        <strain evidence="7">ORS3257</strain>
    </source>
</reference>
<feature type="region of interest" description="Disordered" evidence="5">
    <location>
        <begin position="1"/>
        <end position="60"/>
    </location>
</feature>
<dbReference type="InterPro" id="IPR036909">
    <property type="entry name" value="Cyt_c-like_dom_sf"/>
</dbReference>
<organism evidence="7 8">
    <name type="scientific">Bradyrhizobium vignae</name>
    <dbReference type="NCBI Taxonomy" id="1549949"/>
    <lineage>
        <taxon>Bacteria</taxon>
        <taxon>Pseudomonadati</taxon>
        <taxon>Pseudomonadota</taxon>
        <taxon>Alphaproteobacteria</taxon>
        <taxon>Hyphomicrobiales</taxon>
        <taxon>Nitrobacteraceae</taxon>
        <taxon>Bradyrhizobium</taxon>
    </lineage>
</organism>
<dbReference type="GO" id="GO:0009055">
    <property type="term" value="F:electron transfer activity"/>
    <property type="evidence" value="ECO:0007669"/>
    <property type="project" value="InterPro"/>
</dbReference>
<feature type="domain" description="Cytochrome c" evidence="6">
    <location>
        <begin position="105"/>
        <end position="208"/>
    </location>
</feature>
<feature type="compositionally biased region" description="Basic and acidic residues" evidence="5">
    <location>
        <begin position="20"/>
        <end position="37"/>
    </location>
</feature>
<dbReference type="Proteomes" id="UP000246085">
    <property type="component" value="Chromosome BRAD3257"/>
</dbReference>
<proteinExistence type="predicted"/>
<evidence type="ECO:0000259" key="6">
    <source>
        <dbReference type="PROSITE" id="PS51007"/>
    </source>
</evidence>
<evidence type="ECO:0000256" key="4">
    <source>
        <dbReference type="PROSITE-ProRule" id="PRU00433"/>
    </source>
</evidence>
<dbReference type="AlphaFoldDB" id="A0A2U3Q627"/>
<accession>A0A2U3Q627</accession>
<dbReference type="GO" id="GO:0020037">
    <property type="term" value="F:heme binding"/>
    <property type="evidence" value="ECO:0007669"/>
    <property type="project" value="InterPro"/>
</dbReference>
<dbReference type="KEGG" id="bvz:BRAD3257_5958"/>
<dbReference type="InterPro" id="IPR030999">
    <property type="entry name" value="Thiosulf_SoxX"/>
</dbReference>
<dbReference type="NCBIfam" id="TIGR04485">
    <property type="entry name" value="thiosulf_SoxX"/>
    <property type="match status" value="1"/>
</dbReference>
<dbReference type="InterPro" id="IPR009056">
    <property type="entry name" value="Cyt_c-like_dom"/>
</dbReference>
<name>A0A2U3Q627_9BRAD</name>
<keyword evidence="1 4" id="KW-0349">Heme</keyword>
<evidence type="ECO:0000256" key="1">
    <source>
        <dbReference type="ARBA" id="ARBA00022617"/>
    </source>
</evidence>
<dbReference type="SUPFAM" id="SSF46626">
    <property type="entry name" value="Cytochrome c"/>
    <property type="match status" value="1"/>
</dbReference>
<dbReference type="Pfam" id="PF00034">
    <property type="entry name" value="Cytochrom_C"/>
    <property type="match status" value="1"/>
</dbReference>
<keyword evidence="2 4" id="KW-0479">Metal-binding</keyword>
<evidence type="ECO:0000256" key="2">
    <source>
        <dbReference type="ARBA" id="ARBA00022723"/>
    </source>
</evidence>
<evidence type="ECO:0000313" key="8">
    <source>
        <dbReference type="Proteomes" id="UP000246085"/>
    </source>
</evidence>
<dbReference type="EMBL" id="LS398110">
    <property type="protein sequence ID" value="SPP96883.1"/>
    <property type="molecule type" value="Genomic_DNA"/>
</dbReference>
<keyword evidence="3 4" id="KW-0408">Iron</keyword>